<feature type="non-terminal residue" evidence="1">
    <location>
        <position position="84"/>
    </location>
</feature>
<reference evidence="1" key="1">
    <citation type="journal article" date="2014" name="Front. Microbiol.">
        <title>High frequency of phylogenetically diverse reductive dehalogenase-homologous genes in deep subseafloor sedimentary metagenomes.</title>
        <authorList>
            <person name="Kawai M."/>
            <person name="Futagami T."/>
            <person name="Toyoda A."/>
            <person name="Takaki Y."/>
            <person name="Nishi S."/>
            <person name="Hori S."/>
            <person name="Arai W."/>
            <person name="Tsubouchi T."/>
            <person name="Morono Y."/>
            <person name="Uchiyama I."/>
            <person name="Ito T."/>
            <person name="Fujiyama A."/>
            <person name="Inagaki F."/>
            <person name="Takami H."/>
        </authorList>
    </citation>
    <scope>NUCLEOTIDE SEQUENCE</scope>
    <source>
        <strain evidence="1">Expedition CK06-06</strain>
    </source>
</reference>
<protein>
    <recommendedName>
        <fullName evidence="2">DUF362 domain-containing protein</fullName>
    </recommendedName>
</protein>
<proteinExistence type="predicted"/>
<sequence length="84" mass="9181">MSRTAKVSVVTVEDREAGIRSAIELLGSERPAFSGRSIVLKPNFNSADPFPASTHNDTTAAIIRFLQECEAARITGSRAKRHRL</sequence>
<dbReference type="EMBL" id="BARS01046466">
    <property type="protein sequence ID" value="GAG29744.1"/>
    <property type="molecule type" value="Genomic_DNA"/>
</dbReference>
<evidence type="ECO:0000313" key="1">
    <source>
        <dbReference type="EMBL" id="GAG29744.1"/>
    </source>
</evidence>
<accession>X0WFJ5</accession>
<comment type="caution">
    <text evidence="1">The sequence shown here is derived from an EMBL/GenBank/DDBJ whole genome shotgun (WGS) entry which is preliminary data.</text>
</comment>
<name>X0WFJ5_9ZZZZ</name>
<organism evidence="1">
    <name type="scientific">marine sediment metagenome</name>
    <dbReference type="NCBI Taxonomy" id="412755"/>
    <lineage>
        <taxon>unclassified sequences</taxon>
        <taxon>metagenomes</taxon>
        <taxon>ecological metagenomes</taxon>
    </lineage>
</organism>
<dbReference type="AlphaFoldDB" id="X0WFJ5"/>
<gene>
    <name evidence="1" type="ORF">S01H1_69947</name>
</gene>
<evidence type="ECO:0008006" key="2">
    <source>
        <dbReference type="Google" id="ProtNLM"/>
    </source>
</evidence>